<dbReference type="RefSeq" id="WP_390321391.1">
    <property type="nucleotide sequence ID" value="NZ_JBHSPB010000036.1"/>
</dbReference>
<comment type="caution">
    <text evidence="1">The sequence shown here is derived from an EMBL/GenBank/DDBJ whole genome shotgun (WGS) entry which is preliminary data.</text>
</comment>
<name>A0ABW0Z7N9_9ACTN</name>
<evidence type="ECO:0000313" key="2">
    <source>
        <dbReference type="Proteomes" id="UP001596083"/>
    </source>
</evidence>
<sequence length="136" mass="15293">MKSANNVIYPGVDTIRRIQELVVLCALLPPDGTLRKVLEKALALHEEPLLARITPQTGLHPFEAKSWLEALWGRDDLSAAERELVDWQNDTDSMTPALHELQNAEEQMGVVLAAQLLDKQQHHLRAAGSRDDRRSE</sequence>
<keyword evidence="2" id="KW-1185">Reference proteome</keyword>
<proteinExistence type="predicted"/>
<dbReference type="EMBL" id="JBHSPB010000036">
    <property type="protein sequence ID" value="MFC5724844.1"/>
    <property type="molecule type" value="Genomic_DNA"/>
</dbReference>
<dbReference type="Pfam" id="PF19375">
    <property type="entry name" value="DurN"/>
    <property type="match status" value="1"/>
</dbReference>
<evidence type="ECO:0000313" key="1">
    <source>
        <dbReference type="EMBL" id="MFC5724844.1"/>
    </source>
</evidence>
<dbReference type="Proteomes" id="UP001596083">
    <property type="component" value="Unassembled WGS sequence"/>
</dbReference>
<accession>A0ABW0Z7N9</accession>
<protein>
    <submittedName>
        <fullName evidence="1">DurN family substrate-assisted peptide maturase</fullName>
    </submittedName>
</protein>
<gene>
    <name evidence="1" type="ORF">ACFP1Z_32320</name>
</gene>
<dbReference type="InterPro" id="IPR045994">
    <property type="entry name" value="DurN"/>
</dbReference>
<organism evidence="1 2">
    <name type="scientific">Streptomyces gamaensis</name>
    <dbReference type="NCBI Taxonomy" id="1763542"/>
    <lineage>
        <taxon>Bacteria</taxon>
        <taxon>Bacillati</taxon>
        <taxon>Actinomycetota</taxon>
        <taxon>Actinomycetes</taxon>
        <taxon>Kitasatosporales</taxon>
        <taxon>Streptomycetaceae</taxon>
        <taxon>Streptomyces</taxon>
    </lineage>
</organism>
<reference evidence="2" key="1">
    <citation type="journal article" date="2019" name="Int. J. Syst. Evol. Microbiol.">
        <title>The Global Catalogue of Microorganisms (GCM) 10K type strain sequencing project: providing services to taxonomists for standard genome sequencing and annotation.</title>
        <authorList>
            <consortium name="The Broad Institute Genomics Platform"/>
            <consortium name="The Broad Institute Genome Sequencing Center for Infectious Disease"/>
            <person name="Wu L."/>
            <person name="Ma J."/>
        </authorList>
    </citation>
    <scope>NUCLEOTIDE SEQUENCE [LARGE SCALE GENOMIC DNA]</scope>
    <source>
        <strain evidence="2">CGMCC 4.7304</strain>
    </source>
</reference>